<evidence type="ECO:0000256" key="2">
    <source>
        <dbReference type="ARBA" id="ARBA00023242"/>
    </source>
</evidence>
<feature type="region of interest" description="Disordered" evidence="3">
    <location>
        <begin position="23"/>
        <end position="71"/>
    </location>
</feature>
<gene>
    <name evidence="5" type="ORF">PSIN1315_LOCUS6843</name>
</gene>
<sequence length="200" mass="22458">MRESDTELAVNCAEIMRASLLGGSLKESLDGRRPIGGRQARQHARARDTGTEGPSPGLTRSARQGAAETESAALTVADPLQRSKAGQRRKRRWHELPEQTLTPQLKRELRLLKLRGAADPKRFYKRNDTTQLPTRFEVGTVVEGAADFFSARLAKRERKQTLAEELMADRRLRAYRKKRVLKQAPGGPSRAPARRARPQK</sequence>
<name>A0A7S3BNR7_9VIRI</name>
<dbReference type="InterPro" id="IPR014810">
    <property type="entry name" value="Fcf2_C"/>
</dbReference>
<dbReference type="PANTHER" id="PTHR21686">
    <property type="entry name" value="DEOXYNUCLEOTIDYLTRANSFERASE TERMINAL-INTERACTING PROTEIN 2"/>
    <property type="match status" value="1"/>
</dbReference>
<proteinExistence type="predicted"/>
<comment type="subcellular location">
    <subcellularLocation>
        <location evidence="1">Nucleus</location>
        <location evidence="1">Nucleolus</location>
    </subcellularLocation>
</comment>
<evidence type="ECO:0000313" key="5">
    <source>
        <dbReference type="EMBL" id="CAE0138305.1"/>
    </source>
</evidence>
<dbReference type="GO" id="GO:0006396">
    <property type="term" value="P:RNA processing"/>
    <property type="evidence" value="ECO:0007669"/>
    <property type="project" value="TreeGrafter"/>
</dbReference>
<evidence type="ECO:0000256" key="3">
    <source>
        <dbReference type="SAM" id="MobiDB-lite"/>
    </source>
</evidence>
<dbReference type="GO" id="GO:0003723">
    <property type="term" value="F:RNA binding"/>
    <property type="evidence" value="ECO:0007669"/>
    <property type="project" value="TreeGrafter"/>
</dbReference>
<organism evidence="5">
    <name type="scientific">Prasinoderma singulare</name>
    <dbReference type="NCBI Taxonomy" id="676789"/>
    <lineage>
        <taxon>Eukaryota</taxon>
        <taxon>Viridiplantae</taxon>
        <taxon>Prasinodermophyta</taxon>
        <taxon>Prasinodermophyceae</taxon>
        <taxon>Prasinodermales</taxon>
        <taxon>Prasinodermaceae</taxon>
        <taxon>Prasinoderma</taxon>
    </lineage>
</organism>
<dbReference type="PANTHER" id="PTHR21686:SF12">
    <property type="entry name" value="DEOXYNUCLEOTIDYLTRANSFERASE TERMINAL-INTERACTING PROTEIN 2"/>
    <property type="match status" value="1"/>
</dbReference>
<evidence type="ECO:0000256" key="1">
    <source>
        <dbReference type="ARBA" id="ARBA00004604"/>
    </source>
</evidence>
<dbReference type="Pfam" id="PF08698">
    <property type="entry name" value="Fcf2"/>
    <property type="match status" value="1"/>
</dbReference>
<dbReference type="AlphaFoldDB" id="A0A7S3BNR7"/>
<dbReference type="InterPro" id="IPR039883">
    <property type="entry name" value="Fcf2/DNTTIP2"/>
</dbReference>
<evidence type="ECO:0000259" key="4">
    <source>
        <dbReference type="Pfam" id="PF08698"/>
    </source>
</evidence>
<reference evidence="5" key="1">
    <citation type="submission" date="2021-01" db="EMBL/GenBank/DDBJ databases">
        <authorList>
            <person name="Corre E."/>
            <person name="Pelletier E."/>
            <person name="Niang G."/>
            <person name="Scheremetjew M."/>
            <person name="Finn R."/>
            <person name="Kale V."/>
            <person name="Holt S."/>
            <person name="Cochrane G."/>
            <person name="Meng A."/>
            <person name="Brown T."/>
            <person name="Cohen L."/>
        </authorList>
    </citation>
    <scope>NUCLEOTIDE SEQUENCE</scope>
    <source>
        <strain evidence="5">RCC927</strain>
    </source>
</reference>
<protein>
    <recommendedName>
        <fullName evidence="4">Fcf2 pre-rRNA processing C-terminal domain-containing protein</fullName>
    </recommendedName>
</protein>
<dbReference type="EMBL" id="HBHY01010589">
    <property type="protein sequence ID" value="CAE0138305.1"/>
    <property type="molecule type" value="Transcribed_RNA"/>
</dbReference>
<feature type="domain" description="Fcf2 pre-rRNA processing C-terminal" evidence="4">
    <location>
        <begin position="89"/>
        <end position="179"/>
    </location>
</feature>
<feature type="region of interest" description="Disordered" evidence="3">
    <location>
        <begin position="176"/>
        <end position="200"/>
    </location>
</feature>
<keyword evidence="2" id="KW-0539">Nucleus</keyword>
<accession>A0A7S3BNR7</accession>
<dbReference type="GO" id="GO:0005730">
    <property type="term" value="C:nucleolus"/>
    <property type="evidence" value="ECO:0007669"/>
    <property type="project" value="UniProtKB-SubCell"/>
</dbReference>